<evidence type="ECO:0000313" key="2">
    <source>
        <dbReference type="EMBL" id="MBL4932145.1"/>
    </source>
</evidence>
<dbReference type="InterPro" id="IPR021359">
    <property type="entry name" value="DUF2812"/>
</dbReference>
<dbReference type="AlphaFoldDB" id="A0A937K5B9"/>
<comment type="caution">
    <text evidence="2">The sequence shown here is derived from an EMBL/GenBank/DDBJ whole genome shotgun (WGS) entry which is preliminary data.</text>
</comment>
<protein>
    <submittedName>
        <fullName evidence="2">DUF2812 domain-containing protein</fullName>
    </submittedName>
</protein>
<evidence type="ECO:0000256" key="1">
    <source>
        <dbReference type="SAM" id="Phobius"/>
    </source>
</evidence>
<feature type="transmembrane region" description="Helical" evidence="1">
    <location>
        <begin position="145"/>
        <end position="166"/>
    </location>
</feature>
<evidence type="ECO:0000313" key="3">
    <source>
        <dbReference type="Proteomes" id="UP000623681"/>
    </source>
</evidence>
<dbReference type="EMBL" id="JAESWA010000022">
    <property type="protein sequence ID" value="MBL4932145.1"/>
    <property type="molecule type" value="Genomic_DNA"/>
</dbReference>
<organism evidence="2 3">
    <name type="scientific">Clostridium paridis</name>
    <dbReference type="NCBI Taxonomy" id="2803863"/>
    <lineage>
        <taxon>Bacteria</taxon>
        <taxon>Bacillati</taxon>
        <taxon>Bacillota</taxon>
        <taxon>Clostridia</taxon>
        <taxon>Eubacteriales</taxon>
        <taxon>Clostridiaceae</taxon>
        <taxon>Clostridium</taxon>
    </lineage>
</organism>
<reference evidence="2" key="1">
    <citation type="submission" date="2021-01" db="EMBL/GenBank/DDBJ databases">
        <title>Genome public.</title>
        <authorList>
            <person name="Liu C."/>
            <person name="Sun Q."/>
        </authorList>
    </citation>
    <scope>NUCLEOTIDE SEQUENCE</scope>
    <source>
        <strain evidence="2">YIM B02565</strain>
    </source>
</reference>
<dbReference type="RefSeq" id="WP_202767517.1">
    <property type="nucleotide sequence ID" value="NZ_JAESWA010000022.1"/>
</dbReference>
<dbReference type="Pfam" id="PF11193">
    <property type="entry name" value="DUF2812"/>
    <property type="match status" value="1"/>
</dbReference>
<proteinExistence type="predicted"/>
<dbReference type="Proteomes" id="UP000623681">
    <property type="component" value="Unassembled WGS sequence"/>
</dbReference>
<sequence>MKKVIRKLFWDYEREENWINDMADKGYNFLSFSFPGKYVFEEGEPGEYTYRIELLKSTPKSIDSKDYINFMEENEIECVNTYFRWAYFRSKNKEQLVNLYSDYESKVQHYSKIFRFTLVLWGLNFSSFIYNLIIGYVMYIDRGLMINLICSLINFIIAILISPLTIKQHKNLKSMKKERELYE</sequence>
<feature type="transmembrane region" description="Helical" evidence="1">
    <location>
        <begin position="118"/>
        <end position="139"/>
    </location>
</feature>
<keyword evidence="3" id="KW-1185">Reference proteome</keyword>
<keyword evidence="1" id="KW-1133">Transmembrane helix</keyword>
<name>A0A937K5B9_9CLOT</name>
<gene>
    <name evidence="2" type="ORF">JK634_10040</name>
</gene>
<accession>A0A937K5B9</accession>
<keyword evidence="1" id="KW-0812">Transmembrane</keyword>
<keyword evidence="1" id="KW-0472">Membrane</keyword>